<reference evidence="1 2" key="1">
    <citation type="journal article" date="2023" name="Plants (Basel)">
        <title>Bridging the Gap: Combining Genomics and Transcriptomics Approaches to Understand Stylosanthes scabra, an Orphan Legume from the Brazilian Caatinga.</title>
        <authorList>
            <person name="Ferreira-Neto J.R.C."/>
            <person name="da Silva M.D."/>
            <person name="Binneck E."/>
            <person name="de Melo N.F."/>
            <person name="da Silva R.H."/>
            <person name="de Melo A.L.T.M."/>
            <person name="Pandolfi V."/>
            <person name="Bustamante F.O."/>
            <person name="Brasileiro-Vidal A.C."/>
            <person name="Benko-Iseppon A.M."/>
        </authorList>
    </citation>
    <scope>NUCLEOTIDE SEQUENCE [LARGE SCALE GENOMIC DNA]</scope>
    <source>
        <tissue evidence="1">Leaves</tissue>
    </source>
</reference>
<gene>
    <name evidence="1" type="ORF">PIB30_050702</name>
</gene>
<accession>A0ABU6UHH8</accession>
<name>A0ABU6UHH8_9FABA</name>
<sequence>MKRATRPIVDVHLDPDPIRRDRRYGGRSYVVGQLDANPVGIYPNKSRRYRLHAGRRSWPTILPYTSHTMFEIATSCGGF</sequence>
<evidence type="ECO:0000313" key="2">
    <source>
        <dbReference type="Proteomes" id="UP001341840"/>
    </source>
</evidence>
<comment type="caution">
    <text evidence="1">The sequence shown here is derived from an EMBL/GenBank/DDBJ whole genome shotgun (WGS) entry which is preliminary data.</text>
</comment>
<organism evidence="1 2">
    <name type="scientific">Stylosanthes scabra</name>
    <dbReference type="NCBI Taxonomy" id="79078"/>
    <lineage>
        <taxon>Eukaryota</taxon>
        <taxon>Viridiplantae</taxon>
        <taxon>Streptophyta</taxon>
        <taxon>Embryophyta</taxon>
        <taxon>Tracheophyta</taxon>
        <taxon>Spermatophyta</taxon>
        <taxon>Magnoliopsida</taxon>
        <taxon>eudicotyledons</taxon>
        <taxon>Gunneridae</taxon>
        <taxon>Pentapetalae</taxon>
        <taxon>rosids</taxon>
        <taxon>fabids</taxon>
        <taxon>Fabales</taxon>
        <taxon>Fabaceae</taxon>
        <taxon>Papilionoideae</taxon>
        <taxon>50 kb inversion clade</taxon>
        <taxon>dalbergioids sensu lato</taxon>
        <taxon>Dalbergieae</taxon>
        <taxon>Pterocarpus clade</taxon>
        <taxon>Stylosanthes</taxon>
    </lineage>
</organism>
<dbReference type="Proteomes" id="UP001341840">
    <property type="component" value="Unassembled WGS sequence"/>
</dbReference>
<evidence type="ECO:0000313" key="1">
    <source>
        <dbReference type="EMBL" id="MED6160349.1"/>
    </source>
</evidence>
<keyword evidence="2" id="KW-1185">Reference proteome</keyword>
<dbReference type="EMBL" id="JASCZI010121180">
    <property type="protein sequence ID" value="MED6160349.1"/>
    <property type="molecule type" value="Genomic_DNA"/>
</dbReference>
<protein>
    <submittedName>
        <fullName evidence="1">Uncharacterized protein</fullName>
    </submittedName>
</protein>
<proteinExistence type="predicted"/>